<protein>
    <submittedName>
        <fullName evidence="2">Uncharacterized protein</fullName>
    </submittedName>
</protein>
<comment type="caution">
    <text evidence="2">The sequence shown here is derived from an EMBL/GenBank/DDBJ whole genome shotgun (WGS) entry which is preliminary data.</text>
</comment>
<gene>
    <name evidence="2" type="ORF">K7X08_024627</name>
</gene>
<dbReference type="Proteomes" id="UP001152561">
    <property type="component" value="Unassembled WGS sequence"/>
</dbReference>
<reference evidence="3" key="1">
    <citation type="journal article" date="2023" name="Proc. Natl. Acad. Sci. U.S.A.">
        <title>Genomic and structural basis for evolution of tropane alkaloid biosynthesis.</title>
        <authorList>
            <person name="Wanga Y.-J."/>
            <person name="Taina T."/>
            <person name="Yua J.-Y."/>
            <person name="Lia J."/>
            <person name="Xua B."/>
            <person name="Chenc J."/>
            <person name="D'Auriad J.C."/>
            <person name="Huanga J.-P."/>
            <person name="Huanga S.-X."/>
        </authorList>
    </citation>
    <scope>NUCLEOTIDE SEQUENCE [LARGE SCALE GENOMIC DNA]</scope>
    <source>
        <strain evidence="3">cv. KIB-2019</strain>
    </source>
</reference>
<dbReference type="AlphaFoldDB" id="A0A9Q1MB85"/>
<keyword evidence="1" id="KW-0812">Transmembrane</keyword>
<organism evidence="2 3">
    <name type="scientific">Anisodus acutangulus</name>
    <dbReference type="NCBI Taxonomy" id="402998"/>
    <lineage>
        <taxon>Eukaryota</taxon>
        <taxon>Viridiplantae</taxon>
        <taxon>Streptophyta</taxon>
        <taxon>Embryophyta</taxon>
        <taxon>Tracheophyta</taxon>
        <taxon>Spermatophyta</taxon>
        <taxon>Magnoliopsida</taxon>
        <taxon>eudicotyledons</taxon>
        <taxon>Gunneridae</taxon>
        <taxon>Pentapetalae</taxon>
        <taxon>asterids</taxon>
        <taxon>lamiids</taxon>
        <taxon>Solanales</taxon>
        <taxon>Solanaceae</taxon>
        <taxon>Solanoideae</taxon>
        <taxon>Hyoscyameae</taxon>
        <taxon>Anisodus</taxon>
    </lineage>
</organism>
<keyword evidence="3" id="KW-1185">Reference proteome</keyword>
<accession>A0A9Q1MB85</accession>
<name>A0A9Q1MB85_9SOLA</name>
<evidence type="ECO:0000256" key="1">
    <source>
        <dbReference type="SAM" id="Phobius"/>
    </source>
</evidence>
<feature type="transmembrane region" description="Helical" evidence="1">
    <location>
        <begin position="57"/>
        <end position="78"/>
    </location>
</feature>
<evidence type="ECO:0000313" key="2">
    <source>
        <dbReference type="EMBL" id="KAJ8553949.1"/>
    </source>
</evidence>
<keyword evidence="1" id="KW-1133">Transmembrane helix</keyword>
<evidence type="ECO:0000313" key="3">
    <source>
        <dbReference type="Proteomes" id="UP001152561"/>
    </source>
</evidence>
<proteinExistence type="predicted"/>
<keyword evidence="1" id="KW-0472">Membrane</keyword>
<dbReference type="EMBL" id="JAJAGQ010000009">
    <property type="protein sequence ID" value="KAJ8553949.1"/>
    <property type="molecule type" value="Genomic_DNA"/>
</dbReference>
<sequence>MRFLTLSKDPLHAYISLLDLCSLISAHLSQFEKEESSSKSESCTSILLSIYKGLRSLVSLLILMLTGVYVLTLLVWLLRFPRR</sequence>